<protein>
    <submittedName>
        <fullName evidence="2">Peptidase propeptide and YPEB domain protein</fullName>
    </submittedName>
</protein>
<dbReference type="Pfam" id="PF03413">
    <property type="entry name" value="PepSY"/>
    <property type="match status" value="1"/>
</dbReference>
<dbReference type="Gene3D" id="3.10.450.40">
    <property type="match status" value="1"/>
</dbReference>
<proteinExistence type="predicted"/>
<evidence type="ECO:0000313" key="2">
    <source>
        <dbReference type="EMBL" id="OIQ74349.1"/>
    </source>
</evidence>
<organism evidence="2">
    <name type="scientific">mine drainage metagenome</name>
    <dbReference type="NCBI Taxonomy" id="410659"/>
    <lineage>
        <taxon>unclassified sequences</taxon>
        <taxon>metagenomes</taxon>
        <taxon>ecological metagenomes</taxon>
    </lineage>
</organism>
<reference evidence="2" key="1">
    <citation type="submission" date="2016-10" db="EMBL/GenBank/DDBJ databases">
        <title>Sequence of Gallionella enrichment culture.</title>
        <authorList>
            <person name="Poehlein A."/>
            <person name="Muehling M."/>
            <person name="Daniel R."/>
        </authorList>
    </citation>
    <scope>NUCLEOTIDE SEQUENCE</scope>
</reference>
<comment type="caution">
    <text evidence="2">The sequence shown here is derived from an EMBL/GenBank/DDBJ whole genome shotgun (WGS) entry which is preliminary data.</text>
</comment>
<dbReference type="EMBL" id="MLJW01002538">
    <property type="protein sequence ID" value="OIQ74349.1"/>
    <property type="molecule type" value="Genomic_DNA"/>
</dbReference>
<feature type="domain" description="PepSY" evidence="1">
    <location>
        <begin position="23"/>
        <end position="76"/>
    </location>
</feature>
<sequence>MKPFLALLCAVLLAAPMPALADISRDEAAGIAQKTSAARVLAVEKTQHDGRAVWRVKVLTPAGEIRIVLIDASSGRTL</sequence>
<dbReference type="AlphaFoldDB" id="A0A1J5QEF2"/>
<gene>
    <name evidence="2" type="ORF">GALL_439980</name>
</gene>
<name>A0A1J5QEF2_9ZZZZ</name>
<dbReference type="InterPro" id="IPR025711">
    <property type="entry name" value="PepSY"/>
</dbReference>
<accession>A0A1J5QEF2</accession>
<evidence type="ECO:0000259" key="1">
    <source>
        <dbReference type="Pfam" id="PF03413"/>
    </source>
</evidence>